<comment type="caution">
    <text evidence="7">The sequence shown here is derived from an EMBL/GenBank/DDBJ whole genome shotgun (WGS) entry which is preliminary data.</text>
</comment>
<sequence>MTSKKILRTLLLTIVAAVVIFFIYKKVADGKKKEAAPAAARGGAAGGNRPLLADAYVVKTTKLDETIEASGTLQSNQEMEVKPEITGRIVGLYFKEGVNVTQGTLLVKIYDEDLKAQLQKLQLQQQLAKTTLERQENLLKINGISQQDVDVTRNQVSAYGADMDYTRTQLQKTELRAPFNGRLGLRTTNVSLGSIVSPTTIITTLQQIDPLKIDFSIPEKYRTAIKLGDAVNFRVSGDSSNYKGSIYAMDPKIDLATRTIRIRAIMPNADKLLPGSFAKVTISLRDMPSAIMIPSQAIIPGTRDKKVIVADSGKAKFVVVETGIRDENNIQITNGLNLGDTVITSGIMQLRAGMQIKYNKIN</sequence>
<feature type="domain" description="Multidrug resistance protein MdtA-like barrel-sandwich hybrid" evidence="4">
    <location>
        <begin position="79"/>
        <end position="190"/>
    </location>
</feature>
<protein>
    <submittedName>
        <fullName evidence="7">Efflux RND transporter periplasmic adaptor subunit</fullName>
    </submittedName>
</protein>
<organism evidence="7 8">
    <name type="scientific">Chitinophaga agrisoli</name>
    <dbReference type="NCBI Taxonomy" id="2607653"/>
    <lineage>
        <taxon>Bacteria</taxon>
        <taxon>Pseudomonadati</taxon>
        <taxon>Bacteroidota</taxon>
        <taxon>Chitinophagia</taxon>
        <taxon>Chitinophagales</taxon>
        <taxon>Chitinophagaceae</taxon>
        <taxon>Chitinophaga</taxon>
    </lineage>
</organism>
<dbReference type="Proteomes" id="UP000324611">
    <property type="component" value="Unassembled WGS sequence"/>
</dbReference>
<keyword evidence="2" id="KW-0472">Membrane</keyword>
<dbReference type="RefSeq" id="WP_149835986.1">
    <property type="nucleotide sequence ID" value="NZ_VUOC01000001.1"/>
</dbReference>
<dbReference type="InterPro" id="IPR006143">
    <property type="entry name" value="RND_pump_MFP"/>
</dbReference>
<evidence type="ECO:0000313" key="7">
    <source>
        <dbReference type="EMBL" id="KAA2244589.1"/>
    </source>
</evidence>
<keyword evidence="2" id="KW-1133">Transmembrane helix</keyword>
<keyword evidence="8" id="KW-1185">Reference proteome</keyword>
<comment type="similarity">
    <text evidence="1">Belongs to the membrane fusion protein (MFP) (TC 8.A.1) family.</text>
</comment>
<evidence type="ECO:0000259" key="5">
    <source>
        <dbReference type="Pfam" id="PF25954"/>
    </source>
</evidence>
<dbReference type="SUPFAM" id="SSF111369">
    <property type="entry name" value="HlyD-like secretion proteins"/>
    <property type="match status" value="1"/>
</dbReference>
<evidence type="ECO:0000259" key="6">
    <source>
        <dbReference type="Pfam" id="PF25989"/>
    </source>
</evidence>
<dbReference type="Gene3D" id="2.40.30.170">
    <property type="match status" value="1"/>
</dbReference>
<reference evidence="7 8" key="1">
    <citation type="submission" date="2019-09" db="EMBL/GenBank/DDBJ databases">
        <title>Chitinophaga ginsengihumi sp. nov., isolated from soil of ginseng rhizosphere.</title>
        <authorList>
            <person name="Lee J."/>
        </authorList>
    </citation>
    <scope>NUCLEOTIDE SEQUENCE [LARGE SCALE GENOMIC DNA]</scope>
    <source>
        <strain evidence="7 8">BN140078</strain>
    </source>
</reference>
<evidence type="ECO:0000313" key="8">
    <source>
        <dbReference type="Proteomes" id="UP000324611"/>
    </source>
</evidence>
<dbReference type="Pfam" id="PF25876">
    <property type="entry name" value="HH_MFP_RND"/>
    <property type="match status" value="1"/>
</dbReference>
<dbReference type="PANTHER" id="PTHR30469">
    <property type="entry name" value="MULTIDRUG RESISTANCE PROTEIN MDTA"/>
    <property type="match status" value="1"/>
</dbReference>
<dbReference type="GO" id="GO:1990281">
    <property type="term" value="C:efflux pump complex"/>
    <property type="evidence" value="ECO:0007669"/>
    <property type="project" value="TreeGrafter"/>
</dbReference>
<dbReference type="Pfam" id="PF25989">
    <property type="entry name" value="YknX_C"/>
    <property type="match status" value="1"/>
</dbReference>
<proteinExistence type="inferred from homology"/>
<dbReference type="GO" id="GO:0015562">
    <property type="term" value="F:efflux transmembrane transporter activity"/>
    <property type="evidence" value="ECO:0007669"/>
    <property type="project" value="TreeGrafter"/>
</dbReference>
<feature type="domain" description="Multidrug resistance protein MdtA-like alpha-helical hairpin" evidence="3">
    <location>
        <begin position="113"/>
        <end position="164"/>
    </location>
</feature>
<dbReference type="InterPro" id="IPR058624">
    <property type="entry name" value="MdtA-like_HH"/>
</dbReference>
<reference evidence="7 8" key="2">
    <citation type="submission" date="2019-09" db="EMBL/GenBank/DDBJ databases">
        <authorList>
            <person name="Jin C."/>
        </authorList>
    </citation>
    <scope>NUCLEOTIDE SEQUENCE [LARGE SCALE GENOMIC DNA]</scope>
    <source>
        <strain evidence="7 8">BN140078</strain>
    </source>
</reference>
<dbReference type="NCBIfam" id="TIGR01730">
    <property type="entry name" value="RND_mfp"/>
    <property type="match status" value="1"/>
</dbReference>
<dbReference type="Gene3D" id="2.40.420.20">
    <property type="match status" value="1"/>
</dbReference>
<dbReference type="InterPro" id="IPR058625">
    <property type="entry name" value="MdtA-like_BSH"/>
</dbReference>
<evidence type="ECO:0000256" key="1">
    <source>
        <dbReference type="ARBA" id="ARBA00009477"/>
    </source>
</evidence>
<dbReference type="Pfam" id="PF25954">
    <property type="entry name" value="Beta-barrel_RND_2"/>
    <property type="match status" value="1"/>
</dbReference>
<gene>
    <name evidence="7" type="ORF">F0L74_01030</name>
</gene>
<feature type="transmembrane region" description="Helical" evidence="2">
    <location>
        <begin position="6"/>
        <end position="24"/>
    </location>
</feature>
<dbReference type="AlphaFoldDB" id="A0A5B2W2V6"/>
<dbReference type="Gene3D" id="1.10.287.470">
    <property type="entry name" value="Helix hairpin bin"/>
    <property type="match status" value="1"/>
</dbReference>
<feature type="domain" description="CusB-like beta-barrel" evidence="5">
    <location>
        <begin position="213"/>
        <end position="283"/>
    </location>
</feature>
<keyword evidence="2" id="KW-0812">Transmembrane</keyword>
<dbReference type="Gene3D" id="2.40.50.100">
    <property type="match status" value="1"/>
</dbReference>
<dbReference type="PANTHER" id="PTHR30469:SF36">
    <property type="entry name" value="BLL3903 PROTEIN"/>
    <property type="match status" value="1"/>
</dbReference>
<evidence type="ECO:0000259" key="3">
    <source>
        <dbReference type="Pfam" id="PF25876"/>
    </source>
</evidence>
<evidence type="ECO:0000256" key="2">
    <source>
        <dbReference type="SAM" id="Phobius"/>
    </source>
</evidence>
<dbReference type="EMBL" id="VUOC01000001">
    <property type="protein sequence ID" value="KAA2244589.1"/>
    <property type="molecule type" value="Genomic_DNA"/>
</dbReference>
<dbReference type="InterPro" id="IPR058637">
    <property type="entry name" value="YknX-like_C"/>
</dbReference>
<dbReference type="InterPro" id="IPR058792">
    <property type="entry name" value="Beta-barrel_RND_2"/>
</dbReference>
<accession>A0A5B2W2V6</accession>
<feature type="domain" description="YknX-like C-terminal permuted SH3-like" evidence="6">
    <location>
        <begin position="291"/>
        <end position="357"/>
    </location>
</feature>
<name>A0A5B2W2V6_9BACT</name>
<dbReference type="Pfam" id="PF25917">
    <property type="entry name" value="BSH_RND"/>
    <property type="match status" value="1"/>
</dbReference>
<evidence type="ECO:0000259" key="4">
    <source>
        <dbReference type="Pfam" id="PF25917"/>
    </source>
</evidence>